<dbReference type="GeneID" id="41701521"/>
<dbReference type="Pfam" id="PF01646">
    <property type="entry name" value="Herpes_UL24"/>
    <property type="match status" value="1"/>
</dbReference>
<organism evidence="1">
    <name type="scientific">Rhinolophus gammaherpesvirus 1</name>
    <dbReference type="NCBI Taxonomy" id="2054179"/>
    <lineage>
        <taxon>Viruses</taxon>
        <taxon>Duplodnaviria</taxon>
        <taxon>Heunggongvirae</taxon>
        <taxon>Peploviricota</taxon>
        <taxon>Herviviricetes</taxon>
        <taxon>Herpesvirales</taxon>
        <taxon>Orthoherpesviridae</taxon>
        <taxon>Gammaherpesvirinae</taxon>
        <taxon>Percavirus</taxon>
        <taxon>Percavirus rhinolophidgamma1</taxon>
    </lineage>
</organism>
<accession>A0A2Z5U644</accession>
<reference evidence="1" key="1">
    <citation type="submission" date="2017-11" db="EMBL/GenBank/DDBJ databases">
        <title>Complete genome of Rhinolophus gammaherpesvirus-1.</title>
        <authorList>
            <person name="Maeda K."/>
            <person name="Noguchi K."/>
        </authorList>
    </citation>
    <scope>NUCLEOTIDE SEQUENCE [LARGE SCALE GENOMIC DNA]</scope>
    <source>
        <strain evidence="1">BV1</strain>
    </source>
</reference>
<dbReference type="InterPro" id="IPR002580">
    <property type="entry name" value="Herpes_UL24"/>
</dbReference>
<dbReference type="KEGG" id="vg:41701521"/>
<dbReference type="EMBL" id="LC333428">
    <property type="protein sequence ID" value="BBB06469.1"/>
    <property type="molecule type" value="Genomic_DNA"/>
</dbReference>
<dbReference type="RefSeq" id="YP_009551830.1">
    <property type="nucleotide sequence ID" value="NC_040539.1"/>
</dbReference>
<evidence type="ECO:0000313" key="2">
    <source>
        <dbReference type="Proteomes" id="UP000289908"/>
    </source>
</evidence>
<dbReference type="Proteomes" id="UP000289908">
    <property type="component" value="Segment"/>
</dbReference>
<name>A0A2Z5U644_9GAMA</name>
<sequence length="241" mass="27893">MSDKKVLDYKVTLSKLPPKRKIAGQRAHLKMYKKLTKYASSSSLLKFLDIKHPCPGKSSVKIFFEVSLGNRISDCVILLTCGENRMCYIVELKTCMYESKGMFNETRLCQRKQGLSQLSDAIRFVSHNAPSGRQKWLLIPYLIFKSQNGLKTIYNETPQLTNNLIHSHTEKLANFFFSREDKEVSQKVHRPNVTQQKKMVPQRSFLVPKSQKLLVHRQRILNRNKKACFKNKESSAPKQSK</sequence>
<protein>
    <recommendedName>
        <fullName evidence="3">Nuclear protein UL24</fullName>
    </recommendedName>
</protein>
<evidence type="ECO:0000313" key="1">
    <source>
        <dbReference type="EMBL" id="BBB06469.1"/>
    </source>
</evidence>
<proteinExistence type="predicted"/>
<gene>
    <name evidence="1" type="primary">ORF23</name>
</gene>
<evidence type="ECO:0008006" key="3">
    <source>
        <dbReference type="Google" id="ProtNLM"/>
    </source>
</evidence>
<dbReference type="OrthoDB" id="20832at10239"/>
<keyword evidence="2" id="KW-1185">Reference proteome</keyword>